<accession>A0A8S1P494</accession>
<keyword evidence="1" id="KW-0175">Coiled coil</keyword>
<protein>
    <submittedName>
        <fullName evidence="3">Uncharacterized protein</fullName>
    </submittedName>
</protein>
<name>A0A8S1P494_PARPR</name>
<proteinExistence type="predicted"/>
<dbReference type="EMBL" id="CAJJDM010000108">
    <property type="protein sequence ID" value="CAD8097852.1"/>
    <property type="molecule type" value="Genomic_DNA"/>
</dbReference>
<feature type="compositionally biased region" description="Basic and acidic residues" evidence="2">
    <location>
        <begin position="24"/>
        <end position="43"/>
    </location>
</feature>
<feature type="coiled-coil region" evidence="1">
    <location>
        <begin position="245"/>
        <end position="272"/>
    </location>
</feature>
<feature type="coiled-coil region" evidence="1">
    <location>
        <begin position="58"/>
        <end position="96"/>
    </location>
</feature>
<organism evidence="3 4">
    <name type="scientific">Paramecium primaurelia</name>
    <dbReference type="NCBI Taxonomy" id="5886"/>
    <lineage>
        <taxon>Eukaryota</taxon>
        <taxon>Sar</taxon>
        <taxon>Alveolata</taxon>
        <taxon>Ciliophora</taxon>
        <taxon>Intramacronucleata</taxon>
        <taxon>Oligohymenophorea</taxon>
        <taxon>Peniculida</taxon>
        <taxon>Parameciidae</taxon>
        <taxon>Paramecium</taxon>
    </lineage>
</organism>
<keyword evidence="4" id="KW-1185">Reference proteome</keyword>
<sequence length="872" mass="102291">MSLSQAGRQAINPITGESRFQAPDYRRSQEVKNEPTRTAESRRNFANTSVPVENQEQSQFQMDRIAQLQDQVQMMEKQLTQEVKRNSKMLVELEREVRTRGQIGDPNQMFEDLQNKMYSLETKIIAQDRQKSELGSKVAIQEQNLKELLYFLKNTQNKDTNEVLQMRGMLQEKITEESSHLQKEREKTKALFMEMVRLGELQEKLQESLSTSHQHFEQRINGMESKIYNGEKALIQVAQRGDSGMNFINETNERIEKRVMSLEANLLALGKDQLKDHEQINRVDMANQRIQEEFKGMLQLIQQDYTQRLDTRVTEVINRIVMEHEQRVKTMEEMKQAWSLKDQINMERLQYEREEVIQKLGSLEQFQRIDSQKKDEAIRSLQTIIETQVNQILVNIQNEEAQRYSHEVQLRGDLLKIQENIKQENELFKTHQANITEKITDMIRIEVQTRLSTDTELKNLTSAIATDIVSDLNSLKDQIEMANRALSTQVKQLEKDQAEKAERLSLYIDDEINKAIKTSAQKYEKVKVIFSKFGESFKQHITAYEGLKQDLNSRQTIIEQNIDMIRQDFQTVIEDQQTHLLERISIEKNQILEAVNATVQFLEDKVNKLDEDSQNKFRIFREVIEENQQVVVEKTKLILDQNESYQQTQMKGLKLMAESIQELKQQQQLIKEDHQNQIQEVNQAVENTRQDIQQINNNIKEINEIQVQHKSLLDENQTDIEILKKENETIMIKQQDIDKNVEILNAEQKKIHNTFQLLTQNVEQVNDKTLTIGERVDAINTNFQQLQEELKQIDQKNSKLEGDLEDSNLKINNEFKTIEARLEDSQQTISTIQDSLRQNDDIDKKQNLEIDELQQSVKNLQDRLKQLAQLPA</sequence>
<evidence type="ECO:0000256" key="2">
    <source>
        <dbReference type="SAM" id="MobiDB-lite"/>
    </source>
</evidence>
<feature type="compositionally biased region" description="Polar residues" evidence="2">
    <location>
        <begin position="44"/>
        <end position="56"/>
    </location>
</feature>
<dbReference type="Proteomes" id="UP000688137">
    <property type="component" value="Unassembled WGS sequence"/>
</dbReference>
<feature type="coiled-coil region" evidence="1">
    <location>
        <begin position="776"/>
        <end position="810"/>
    </location>
</feature>
<evidence type="ECO:0000256" key="1">
    <source>
        <dbReference type="SAM" id="Coils"/>
    </source>
</evidence>
<gene>
    <name evidence="3" type="ORF">PPRIM_AZ9-3.1.T1050068</name>
</gene>
<evidence type="ECO:0000313" key="4">
    <source>
        <dbReference type="Proteomes" id="UP000688137"/>
    </source>
</evidence>
<dbReference type="OMA" id="EMNEIQI"/>
<reference evidence="3" key="1">
    <citation type="submission" date="2021-01" db="EMBL/GenBank/DDBJ databases">
        <authorList>
            <consortium name="Genoscope - CEA"/>
            <person name="William W."/>
        </authorList>
    </citation>
    <scope>NUCLEOTIDE SEQUENCE</scope>
</reference>
<dbReference type="AlphaFoldDB" id="A0A8S1P494"/>
<feature type="coiled-coil region" evidence="1">
    <location>
        <begin position="472"/>
        <end position="503"/>
    </location>
</feature>
<feature type="coiled-coil region" evidence="1">
    <location>
        <begin position="843"/>
        <end position="870"/>
    </location>
</feature>
<comment type="caution">
    <text evidence="3">The sequence shown here is derived from an EMBL/GenBank/DDBJ whole genome shotgun (WGS) entry which is preliminary data.</text>
</comment>
<feature type="region of interest" description="Disordered" evidence="2">
    <location>
        <begin position="1"/>
        <end position="56"/>
    </location>
</feature>
<evidence type="ECO:0000313" key="3">
    <source>
        <dbReference type="EMBL" id="CAD8097852.1"/>
    </source>
</evidence>
<feature type="coiled-coil region" evidence="1">
    <location>
        <begin position="653"/>
        <end position="705"/>
    </location>
</feature>